<evidence type="ECO:0000313" key="2">
    <source>
        <dbReference type="EMBL" id="CCA75396.1"/>
    </source>
</evidence>
<dbReference type="AlphaFoldDB" id="G4TVQ3"/>
<comment type="caution">
    <text evidence="2">The sequence shown here is derived from an EMBL/GenBank/DDBJ whole genome shotgun (WGS) entry which is preliminary data.</text>
</comment>
<name>G4TVQ3_SERID</name>
<feature type="region of interest" description="Disordered" evidence="1">
    <location>
        <begin position="113"/>
        <end position="133"/>
    </location>
</feature>
<organism evidence="2 3">
    <name type="scientific">Serendipita indica (strain DSM 11827)</name>
    <name type="common">Root endophyte fungus</name>
    <name type="synonym">Piriformospora indica</name>
    <dbReference type="NCBI Taxonomy" id="1109443"/>
    <lineage>
        <taxon>Eukaryota</taxon>
        <taxon>Fungi</taxon>
        <taxon>Dikarya</taxon>
        <taxon>Basidiomycota</taxon>
        <taxon>Agaricomycotina</taxon>
        <taxon>Agaricomycetes</taxon>
        <taxon>Sebacinales</taxon>
        <taxon>Serendipitaceae</taxon>
        <taxon>Serendipita</taxon>
    </lineage>
</organism>
<proteinExistence type="predicted"/>
<feature type="region of interest" description="Disordered" evidence="1">
    <location>
        <begin position="284"/>
        <end position="340"/>
    </location>
</feature>
<dbReference type="Proteomes" id="UP000007148">
    <property type="component" value="Unassembled WGS sequence"/>
</dbReference>
<dbReference type="HOGENOM" id="CLU_053378_0_0_1"/>
<gene>
    <name evidence="2" type="ORF">PIIN_09379</name>
</gene>
<feature type="compositionally biased region" description="Basic and acidic residues" evidence="1">
    <location>
        <begin position="326"/>
        <end position="336"/>
    </location>
</feature>
<dbReference type="InParanoid" id="G4TVQ3"/>
<sequence>METRDGFIERLSRTYRDSNVFIFSLPPEAGKYDLEGANCPSCPMYLSSSYKLKRTPSGYVCSSTLTGHIIHAFFIDDLELWVTDFNAIGEVGQELALISQVASPRLNADISFGTGGQQAASQPQIDVSSRREEHSGLLAVEESGADEPIPSEQDGSAESWDVEIMYWPPKPGDGYLAWPPRVTQVPYRILSDDEVVVNIRSELPPELQRALYGTESDWRYVSYYDMERSIWVTDAVSPEWAPVVRGRPLLLRHFTVQDDQCLGWEATVEAAGFKVLRPILEGQVEESSTKSKSNEGLDSRSTKRRRVCLARPQSTSTKTPRNIRRDRRERQYDRGSSRGKPSWWMTMSAGGVITGLKEIERLKGVDVRATLRQRFERVFPEKQFALSTVKRMITAFNCLSEDDIKRYSNQDSERPWSEVYARAK</sequence>
<accession>G4TVQ3</accession>
<evidence type="ECO:0000313" key="3">
    <source>
        <dbReference type="Proteomes" id="UP000007148"/>
    </source>
</evidence>
<protein>
    <submittedName>
        <fullName evidence="2">Uncharacterized protein</fullName>
    </submittedName>
</protein>
<feature type="compositionally biased region" description="Basic and acidic residues" evidence="1">
    <location>
        <begin position="287"/>
        <end position="301"/>
    </location>
</feature>
<evidence type="ECO:0000256" key="1">
    <source>
        <dbReference type="SAM" id="MobiDB-lite"/>
    </source>
</evidence>
<keyword evidence="3" id="KW-1185">Reference proteome</keyword>
<reference evidence="2 3" key="1">
    <citation type="journal article" date="2011" name="PLoS Pathog.">
        <title>Endophytic Life Strategies Decoded by Genome and Transcriptome Analyses of the Mutualistic Root Symbiont Piriformospora indica.</title>
        <authorList>
            <person name="Zuccaro A."/>
            <person name="Lahrmann U."/>
            <person name="Guldener U."/>
            <person name="Langen G."/>
            <person name="Pfiffi S."/>
            <person name="Biedenkopf D."/>
            <person name="Wong P."/>
            <person name="Samans B."/>
            <person name="Grimm C."/>
            <person name="Basiewicz M."/>
            <person name="Murat C."/>
            <person name="Martin F."/>
            <person name="Kogel K.H."/>
        </authorList>
    </citation>
    <scope>NUCLEOTIDE SEQUENCE [LARGE SCALE GENOMIC DNA]</scope>
    <source>
        <strain evidence="2 3">DSM 11827</strain>
    </source>
</reference>
<feature type="compositionally biased region" description="Polar residues" evidence="1">
    <location>
        <begin position="117"/>
        <end position="127"/>
    </location>
</feature>
<dbReference type="EMBL" id="CAFZ01000443">
    <property type="protein sequence ID" value="CCA75396.1"/>
    <property type="molecule type" value="Genomic_DNA"/>
</dbReference>